<proteinExistence type="inferred from homology"/>
<accession>A0A840EFP2</accession>
<dbReference type="SUPFAM" id="SSF143011">
    <property type="entry name" value="RelE-like"/>
    <property type="match status" value="1"/>
</dbReference>
<evidence type="ECO:0000256" key="1">
    <source>
        <dbReference type="ARBA" id="ARBA00008172"/>
    </source>
</evidence>
<dbReference type="GO" id="GO:0016787">
    <property type="term" value="F:hydrolase activity"/>
    <property type="evidence" value="ECO:0007669"/>
    <property type="project" value="UniProtKB-KW"/>
</dbReference>
<dbReference type="EMBL" id="JACIFF010000005">
    <property type="protein sequence ID" value="MBB4079746.1"/>
    <property type="molecule type" value="Genomic_DNA"/>
</dbReference>
<dbReference type="InterPro" id="IPR009614">
    <property type="entry name" value="YoeB_toxin"/>
</dbReference>
<dbReference type="GO" id="GO:0006401">
    <property type="term" value="P:RNA catabolic process"/>
    <property type="evidence" value="ECO:0007669"/>
    <property type="project" value="InterPro"/>
</dbReference>
<evidence type="ECO:0000256" key="4">
    <source>
        <dbReference type="ARBA" id="ARBA00022759"/>
    </source>
</evidence>
<dbReference type="Gene3D" id="3.30.2310.20">
    <property type="entry name" value="RelE-like"/>
    <property type="match status" value="1"/>
</dbReference>
<evidence type="ECO:0000313" key="7">
    <source>
        <dbReference type="EMBL" id="MBB4079746.1"/>
    </source>
</evidence>
<dbReference type="InterPro" id="IPR035093">
    <property type="entry name" value="RelE/ParE_toxin_dom_sf"/>
</dbReference>
<name>A0A840EFP2_9BACT</name>
<keyword evidence="5 7" id="KW-0378">Hydrolase</keyword>
<comment type="similarity">
    <text evidence="1">Belongs to the YoeB family.</text>
</comment>
<sequence>MIVAFTETGWEDFAYMLDREKKLATKIRKLIREITRHPFEGTGKPEPLKHEFAGYWSRRIDKQHRLVYRIVGEEGEERTCYIIQCRFHYG</sequence>
<dbReference type="GO" id="GO:0004519">
    <property type="term" value="F:endonuclease activity"/>
    <property type="evidence" value="ECO:0007669"/>
    <property type="project" value="UniProtKB-KW"/>
</dbReference>
<protein>
    <recommendedName>
        <fullName evidence="6">Putative mRNA interferase YoeB</fullName>
    </recommendedName>
</protein>
<dbReference type="PANTHER" id="PTHR38039">
    <property type="entry name" value="TOXIN YOEB"/>
    <property type="match status" value="1"/>
</dbReference>
<reference evidence="7 8" key="1">
    <citation type="submission" date="2020-08" db="EMBL/GenBank/DDBJ databases">
        <title>Genomic Encyclopedia of Type Strains, Phase IV (KMG-IV): sequencing the most valuable type-strain genomes for metagenomic binning, comparative biology and taxonomic classification.</title>
        <authorList>
            <person name="Goeker M."/>
        </authorList>
    </citation>
    <scope>NUCLEOTIDE SEQUENCE [LARGE SCALE GENOMIC DNA]</scope>
    <source>
        <strain evidence="7 8">DSM 105137</strain>
    </source>
</reference>
<evidence type="ECO:0000256" key="3">
    <source>
        <dbReference type="ARBA" id="ARBA00022722"/>
    </source>
</evidence>
<keyword evidence="8" id="KW-1185">Reference proteome</keyword>
<dbReference type="Proteomes" id="UP000576209">
    <property type="component" value="Unassembled WGS sequence"/>
</dbReference>
<dbReference type="RefSeq" id="WP_183495973.1">
    <property type="nucleotide sequence ID" value="NZ_JACIFF010000005.1"/>
</dbReference>
<keyword evidence="3" id="KW-0540">Nuclease</keyword>
<dbReference type="AlphaFoldDB" id="A0A840EFP2"/>
<keyword evidence="4" id="KW-0255">Endonuclease</keyword>
<dbReference type="PANTHER" id="PTHR38039:SF1">
    <property type="entry name" value="TOXIN YOEB"/>
    <property type="match status" value="1"/>
</dbReference>
<dbReference type="Pfam" id="PF06769">
    <property type="entry name" value="YoeB_toxin"/>
    <property type="match status" value="1"/>
</dbReference>
<gene>
    <name evidence="7" type="ORF">GGR28_002371</name>
</gene>
<organism evidence="7 8">
    <name type="scientific">Neolewinella aquimaris</name>
    <dbReference type="NCBI Taxonomy" id="1835722"/>
    <lineage>
        <taxon>Bacteria</taxon>
        <taxon>Pseudomonadati</taxon>
        <taxon>Bacteroidota</taxon>
        <taxon>Saprospiria</taxon>
        <taxon>Saprospirales</taxon>
        <taxon>Lewinellaceae</taxon>
        <taxon>Neolewinella</taxon>
    </lineage>
</organism>
<evidence type="ECO:0000256" key="6">
    <source>
        <dbReference type="ARBA" id="ARBA00030388"/>
    </source>
</evidence>
<comment type="caution">
    <text evidence="7">The sequence shown here is derived from an EMBL/GenBank/DDBJ whole genome shotgun (WGS) entry which is preliminary data.</text>
</comment>
<evidence type="ECO:0000256" key="5">
    <source>
        <dbReference type="ARBA" id="ARBA00022801"/>
    </source>
</evidence>
<evidence type="ECO:0000256" key="2">
    <source>
        <dbReference type="ARBA" id="ARBA00022649"/>
    </source>
</evidence>
<dbReference type="NCBIfam" id="TIGR02116">
    <property type="entry name" value="toxin_Txe_YoeB"/>
    <property type="match status" value="1"/>
</dbReference>
<keyword evidence="2" id="KW-1277">Toxin-antitoxin system</keyword>
<evidence type="ECO:0000313" key="8">
    <source>
        <dbReference type="Proteomes" id="UP000576209"/>
    </source>
</evidence>